<feature type="compositionally biased region" description="Basic and acidic residues" evidence="1">
    <location>
        <begin position="210"/>
        <end position="224"/>
    </location>
</feature>
<proteinExistence type="predicted"/>
<sequence>MEKTQRAPPAGRVDLIHNKHDTSSHNGNSLITIKPIKVNTVMLIRGSLRLTIKMIHGSAGVEADENKGKGKTTKLNIAAVSHHHRVLFADLGGSLGLVIVGTVVLVGVPVDATEQVATATVEPWKHKVRGVADDVTGKATCRHWLTAEPPSAMYSLASRLTGLCWCSLVQMGLATCFSVCKNRPRLRGCNLKMARPIEGIRRLLKTVGPESKRVDHPTAPRKEAGSTTGRKGDVVMNDNDTPTPPVDRAIPEDGVKVWWVRVRDEGSGMEGCRVEGTRSVEGVVDRRLEGCDDRPLLSGGRWERVGWSHLTLDCTWKFLPPIPSAI</sequence>
<reference evidence="2 3" key="1">
    <citation type="submission" date="2019-03" db="EMBL/GenBank/DDBJ databases">
        <title>First draft genome of Liparis tanakae, snailfish: a comprehensive survey of snailfish specific genes.</title>
        <authorList>
            <person name="Kim W."/>
            <person name="Song I."/>
            <person name="Jeong J.-H."/>
            <person name="Kim D."/>
            <person name="Kim S."/>
            <person name="Ryu S."/>
            <person name="Song J.Y."/>
            <person name="Lee S.K."/>
        </authorList>
    </citation>
    <scope>NUCLEOTIDE SEQUENCE [LARGE SCALE GENOMIC DNA]</scope>
    <source>
        <tissue evidence="2">Muscle</tissue>
    </source>
</reference>
<keyword evidence="3" id="KW-1185">Reference proteome</keyword>
<evidence type="ECO:0000313" key="3">
    <source>
        <dbReference type="Proteomes" id="UP000314294"/>
    </source>
</evidence>
<comment type="caution">
    <text evidence="2">The sequence shown here is derived from an EMBL/GenBank/DDBJ whole genome shotgun (WGS) entry which is preliminary data.</text>
</comment>
<gene>
    <name evidence="2" type="ORF">EYF80_003195</name>
</gene>
<evidence type="ECO:0000313" key="2">
    <source>
        <dbReference type="EMBL" id="TNN86425.1"/>
    </source>
</evidence>
<organism evidence="2 3">
    <name type="scientific">Liparis tanakae</name>
    <name type="common">Tanaka's snailfish</name>
    <dbReference type="NCBI Taxonomy" id="230148"/>
    <lineage>
        <taxon>Eukaryota</taxon>
        <taxon>Metazoa</taxon>
        <taxon>Chordata</taxon>
        <taxon>Craniata</taxon>
        <taxon>Vertebrata</taxon>
        <taxon>Euteleostomi</taxon>
        <taxon>Actinopterygii</taxon>
        <taxon>Neopterygii</taxon>
        <taxon>Teleostei</taxon>
        <taxon>Neoteleostei</taxon>
        <taxon>Acanthomorphata</taxon>
        <taxon>Eupercaria</taxon>
        <taxon>Perciformes</taxon>
        <taxon>Cottioidei</taxon>
        <taxon>Cottales</taxon>
        <taxon>Liparidae</taxon>
        <taxon>Liparis</taxon>
    </lineage>
</organism>
<evidence type="ECO:0000256" key="1">
    <source>
        <dbReference type="SAM" id="MobiDB-lite"/>
    </source>
</evidence>
<feature type="region of interest" description="Disordered" evidence="1">
    <location>
        <begin position="209"/>
        <end position="246"/>
    </location>
</feature>
<dbReference type="AlphaFoldDB" id="A0A4Z2J7V5"/>
<name>A0A4Z2J7V5_9TELE</name>
<dbReference type="Proteomes" id="UP000314294">
    <property type="component" value="Unassembled WGS sequence"/>
</dbReference>
<dbReference type="EMBL" id="SRLO01000015">
    <property type="protein sequence ID" value="TNN86425.1"/>
    <property type="molecule type" value="Genomic_DNA"/>
</dbReference>
<feature type="region of interest" description="Disordered" evidence="1">
    <location>
        <begin position="1"/>
        <end position="21"/>
    </location>
</feature>
<protein>
    <submittedName>
        <fullName evidence="2">Uncharacterized protein</fullName>
    </submittedName>
</protein>
<accession>A0A4Z2J7V5</accession>